<evidence type="ECO:0000256" key="1">
    <source>
        <dbReference type="SAM" id="MobiDB-lite"/>
    </source>
</evidence>
<evidence type="ECO:0000313" key="2">
    <source>
        <dbReference type="EMBL" id="EGV30877.1"/>
    </source>
</evidence>
<organism evidence="2 3">
    <name type="scientific">Thiorhodococcus drewsii AZ1</name>
    <dbReference type="NCBI Taxonomy" id="765913"/>
    <lineage>
        <taxon>Bacteria</taxon>
        <taxon>Pseudomonadati</taxon>
        <taxon>Pseudomonadota</taxon>
        <taxon>Gammaproteobacteria</taxon>
        <taxon>Chromatiales</taxon>
        <taxon>Chromatiaceae</taxon>
        <taxon>Thiorhodococcus</taxon>
    </lineage>
</organism>
<keyword evidence="3" id="KW-1185">Reference proteome</keyword>
<sequence>MNYTEILEALNQASLFELYRLDAAIRNQLDAPERIRAVKRALRVGQTVSWFNAEENRLIDARLVKINRTRASIQNLEDGKYWTIPFYLINLDGQDVEIAAEKRRPLDRNTLKVGDRVAFKDRSGCEQFGQVIKLNPKSAAIQVGTTRWRVAYSLITPVIDGELGSDDLALPGTWTQITADVEDMVSEEDERDRSSVASNSRDD</sequence>
<dbReference type="RefSeq" id="WP_007041222.1">
    <property type="nucleotide sequence ID" value="NZ_AFWT01000016.1"/>
</dbReference>
<gene>
    <name evidence="2" type="ORF">ThidrDRAFT_2509</name>
</gene>
<proteinExistence type="predicted"/>
<dbReference type="STRING" id="765913.ThidrDRAFT_2509"/>
<name>G2E2G1_9GAMM</name>
<dbReference type="eggNOG" id="ENOG5033USF">
    <property type="taxonomic scope" value="Bacteria"/>
</dbReference>
<dbReference type="OrthoDB" id="6195523at2"/>
<evidence type="ECO:0000313" key="3">
    <source>
        <dbReference type="Proteomes" id="UP000004200"/>
    </source>
</evidence>
<protein>
    <submittedName>
        <fullName evidence="2">Uncharacterized protein</fullName>
    </submittedName>
</protein>
<reference evidence="2 3" key="1">
    <citation type="submission" date="2011-06" db="EMBL/GenBank/DDBJ databases">
        <title>The draft genome of Thiorhodococcus drewsii AZ1.</title>
        <authorList>
            <consortium name="US DOE Joint Genome Institute (JGI-PGF)"/>
            <person name="Lucas S."/>
            <person name="Han J."/>
            <person name="Lapidus A."/>
            <person name="Cheng J.-F."/>
            <person name="Goodwin L."/>
            <person name="Pitluck S."/>
            <person name="Peters L."/>
            <person name="Land M.L."/>
            <person name="Hauser L."/>
            <person name="Vogl K."/>
            <person name="Liu Z."/>
            <person name="Imhoff J."/>
            <person name="Thiel V."/>
            <person name="Frigaard N.-U."/>
            <person name="Bryant D.A."/>
            <person name="Woyke T.J."/>
        </authorList>
    </citation>
    <scope>NUCLEOTIDE SEQUENCE [LARGE SCALE GENOMIC DNA]</scope>
    <source>
        <strain evidence="2 3">AZ1</strain>
    </source>
</reference>
<comment type="caution">
    <text evidence="2">The sequence shown here is derived from an EMBL/GenBank/DDBJ whole genome shotgun (WGS) entry which is preliminary data.</text>
</comment>
<feature type="region of interest" description="Disordered" evidence="1">
    <location>
        <begin position="184"/>
        <end position="203"/>
    </location>
</feature>
<dbReference type="Proteomes" id="UP000004200">
    <property type="component" value="Unassembled WGS sequence"/>
</dbReference>
<dbReference type="EMBL" id="AFWT01000016">
    <property type="protein sequence ID" value="EGV30877.1"/>
    <property type="molecule type" value="Genomic_DNA"/>
</dbReference>
<accession>G2E2G1</accession>
<dbReference type="AlphaFoldDB" id="G2E2G1"/>